<dbReference type="AlphaFoldDB" id="A0AAX4ITD0"/>
<dbReference type="Gene3D" id="3.50.50.60">
    <property type="entry name" value="FAD/NAD(P)-binding domain"/>
    <property type="match status" value="2"/>
</dbReference>
<gene>
    <name evidence="1" type="ORF">CDEST_11459</name>
</gene>
<proteinExistence type="predicted"/>
<dbReference type="InterPro" id="IPR036188">
    <property type="entry name" value="FAD/NAD-bd_sf"/>
</dbReference>
<dbReference type="EMBL" id="CP137311">
    <property type="protein sequence ID" value="WQF86445.1"/>
    <property type="molecule type" value="Genomic_DNA"/>
</dbReference>
<protein>
    <submittedName>
        <fullName evidence="1">FAD/NAD(P)-binding domain superfamily</fullName>
    </submittedName>
</protein>
<sequence length="143" mass="15749">MSSSLTTAKAPLTLYCSLFHTSKATCTCHESRSIRVIQPYSTSSTSTFVATIVRFEANTIHLTDGTVIVGVDTVIFVTGFFYTYPILSHVRPQPNGPEGHRVPGLYQHIFDLLNLNTIASVGVPNVSLTWMAWEKAAFLIAFH</sequence>
<evidence type="ECO:0000313" key="2">
    <source>
        <dbReference type="Proteomes" id="UP001322277"/>
    </source>
</evidence>
<keyword evidence="2" id="KW-1185">Reference proteome</keyword>
<accession>A0AAX4ITD0</accession>
<reference evidence="2" key="1">
    <citation type="journal article" date="2023" name="bioRxiv">
        <title>Complete genome of the Medicago anthracnose fungus, Colletotrichum destructivum, reveals a mini-chromosome-like region within a core chromosome.</title>
        <authorList>
            <person name="Lapalu N."/>
            <person name="Simon A."/>
            <person name="Lu A."/>
            <person name="Plaumann P.-L."/>
            <person name="Amselem J."/>
            <person name="Pigne S."/>
            <person name="Auger A."/>
            <person name="Koch C."/>
            <person name="Dallery J.-F."/>
            <person name="O'Connell R.J."/>
        </authorList>
    </citation>
    <scope>NUCLEOTIDE SEQUENCE [LARGE SCALE GENOMIC DNA]</scope>
    <source>
        <strain evidence="2">CBS 520.97</strain>
    </source>
</reference>
<dbReference type="GeneID" id="87947959"/>
<name>A0AAX4ITD0_9PEZI</name>
<organism evidence="1 2">
    <name type="scientific">Colletotrichum destructivum</name>
    <dbReference type="NCBI Taxonomy" id="34406"/>
    <lineage>
        <taxon>Eukaryota</taxon>
        <taxon>Fungi</taxon>
        <taxon>Dikarya</taxon>
        <taxon>Ascomycota</taxon>
        <taxon>Pezizomycotina</taxon>
        <taxon>Sordariomycetes</taxon>
        <taxon>Hypocreomycetidae</taxon>
        <taxon>Glomerellales</taxon>
        <taxon>Glomerellaceae</taxon>
        <taxon>Colletotrichum</taxon>
        <taxon>Colletotrichum destructivum species complex</taxon>
    </lineage>
</organism>
<dbReference type="RefSeq" id="XP_062783666.1">
    <property type="nucleotide sequence ID" value="XM_062927615.1"/>
</dbReference>
<dbReference type="KEGG" id="cdet:87947959"/>
<dbReference type="Proteomes" id="UP001322277">
    <property type="component" value="Chromosome 7"/>
</dbReference>
<evidence type="ECO:0000313" key="1">
    <source>
        <dbReference type="EMBL" id="WQF86445.1"/>
    </source>
</evidence>